<dbReference type="PROSITE" id="PS51767">
    <property type="entry name" value="PEPTIDASE_A1"/>
    <property type="match status" value="1"/>
</dbReference>
<dbReference type="CDD" id="cd05474">
    <property type="entry name" value="SAP_like"/>
    <property type="match status" value="1"/>
</dbReference>
<comment type="caution">
    <text evidence="10">The sequence shown here is derived from an EMBL/GenBank/DDBJ whole genome shotgun (WGS) entry which is preliminary data.</text>
</comment>
<dbReference type="InterPro" id="IPR001969">
    <property type="entry name" value="Aspartic_peptidase_AS"/>
</dbReference>
<evidence type="ECO:0000256" key="3">
    <source>
        <dbReference type="ARBA" id="ARBA00022729"/>
    </source>
</evidence>
<evidence type="ECO:0000256" key="2">
    <source>
        <dbReference type="ARBA" id="ARBA00022670"/>
    </source>
</evidence>
<keyword evidence="11" id="KW-1185">Reference proteome</keyword>
<organism evidence="10 11">
    <name type="scientific">Stereocaulon virgatum</name>
    <dbReference type="NCBI Taxonomy" id="373712"/>
    <lineage>
        <taxon>Eukaryota</taxon>
        <taxon>Fungi</taxon>
        <taxon>Dikarya</taxon>
        <taxon>Ascomycota</taxon>
        <taxon>Pezizomycotina</taxon>
        <taxon>Lecanoromycetes</taxon>
        <taxon>OSLEUM clade</taxon>
        <taxon>Lecanoromycetidae</taxon>
        <taxon>Lecanorales</taxon>
        <taxon>Lecanorineae</taxon>
        <taxon>Stereocaulaceae</taxon>
        <taxon>Stereocaulon</taxon>
    </lineage>
</organism>
<accession>A0ABR4AIP1</accession>
<feature type="chain" id="PRO_5045871630" description="Peptidase A1 domain-containing protein" evidence="8">
    <location>
        <begin position="21"/>
        <end position="513"/>
    </location>
</feature>
<reference evidence="10 11" key="1">
    <citation type="submission" date="2024-09" db="EMBL/GenBank/DDBJ databases">
        <title>Rethinking Asexuality: The Enigmatic Case of Functional Sexual Genes in Lepraria (Stereocaulaceae).</title>
        <authorList>
            <person name="Doellman M."/>
            <person name="Sun Y."/>
            <person name="Barcenas-Pena A."/>
            <person name="Lumbsch H.T."/>
            <person name="Grewe F."/>
        </authorList>
    </citation>
    <scope>NUCLEOTIDE SEQUENCE [LARGE SCALE GENOMIC DNA]</scope>
    <source>
        <strain evidence="10 11">Mercado 3170</strain>
    </source>
</reference>
<dbReference type="EMBL" id="JBEFKJ010000007">
    <property type="protein sequence ID" value="KAL2045310.1"/>
    <property type="molecule type" value="Genomic_DNA"/>
</dbReference>
<dbReference type="InterPro" id="IPR021109">
    <property type="entry name" value="Peptidase_aspartic_dom_sf"/>
</dbReference>
<evidence type="ECO:0000256" key="5">
    <source>
        <dbReference type="ARBA" id="ARBA00022801"/>
    </source>
</evidence>
<dbReference type="PRINTS" id="PR00792">
    <property type="entry name" value="PEPSIN"/>
</dbReference>
<evidence type="ECO:0000256" key="1">
    <source>
        <dbReference type="ARBA" id="ARBA00007447"/>
    </source>
</evidence>
<comment type="similarity">
    <text evidence="1 6">Belongs to the peptidase A1 family.</text>
</comment>
<dbReference type="PANTHER" id="PTHR47966">
    <property type="entry name" value="BETA-SITE APP-CLEAVING ENZYME, ISOFORM A-RELATED"/>
    <property type="match status" value="1"/>
</dbReference>
<dbReference type="Proteomes" id="UP001590950">
    <property type="component" value="Unassembled WGS sequence"/>
</dbReference>
<evidence type="ECO:0000313" key="11">
    <source>
        <dbReference type="Proteomes" id="UP001590950"/>
    </source>
</evidence>
<keyword evidence="2 6" id="KW-0645">Protease</keyword>
<proteinExistence type="inferred from homology"/>
<keyword evidence="7" id="KW-0812">Transmembrane</keyword>
<dbReference type="Gene3D" id="2.40.70.10">
    <property type="entry name" value="Acid Proteases"/>
    <property type="match status" value="2"/>
</dbReference>
<evidence type="ECO:0000256" key="6">
    <source>
        <dbReference type="RuleBase" id="RU000454"/>
    </source>
</evidence>
<feature type="domain" description="Peptidase A1" evidence="9">
    <location>
        <begin position="71"/>
        <end position="410"/>
    </location>
</feature>
<keyword evidence="4 6" id="KW-0064">Aspartyl protease</keyword>
<evidence type="ECO:0000256" key="8">
    <source>
        <dbReference type="SAM" id="SignalP"/>
    </source>
</evidence>
<evidence type="ECO:0000259" key="9">
    <source>
        <dbReference type="PROSITE" id="PS51767"/>
    </source>
</evidence>
<feature type="signal peptide" evidence="8">
    <location>
        <begin position="1"/>
        <end position="20"/>
    </location>
</feature>
<keyword evidence="3 8" id="KW-0732">Signal</keyword>
<gene>
    <name evidence="10" type="ORF">N7G274_002393</name>
</gene>
<evidence type="ECO:0000256" key="7">
    <source>
        <dbReference type="SAM" id="Phobius"/>
    </source>
</evidence>
<dbReference type="SUPFAM" id="SSF50630">
    <property type="entry name" value="Acid proteases"/>
    <property type="match status" value="1"/>
</dbReference>
<dbReference type="PROSITE" id="PS00141">
    <property type="entry name" value="ASP_PROTEASE"/>
    <property type="match status" value="1"/>
</dbReference>
<dbReference type="PANTHER" id="PTHR47966:SF65">
    <property type="entry name" value="ASPARTIC-TYPE ENDOPEPTIDASE"/>
    <property type="match status" value="1"/>
</dbReference>
<dbReference type="InterPro" id="IPR033876">
    <property type="entry name" value="SAP-like"/>
</dbReference>
<sequence length="513" mass="53617">MLRYTAAALLSFYTLGVILTASHVGATPEASSKVFGMDFHKLVPRNTPLTNRLRRRQKTVTADITNGQIAYIINVTVGTPPQPFSLQLDTGSSDLWVPGAQSDACGQDPTFCQQYGAYDQAQSSTFQPVGQPGDFTISYQDNSGVQGDYFNDTLSIGKTEIKNMTMAVAQLASRPFGIMGIGYIAGESVAGPQSPNTTYPNVISQLQDQGYINTLAYSLWLNDLNSNTGSILFGGIDSDKFKGSLVVLPVQSSSSSSYTDFTVGLSSVSFTDASGKTAFSQENLAVPVILDSGTTITYVPDSILNPILSGVGAVNSAQLGGPVVPCSLGASPSTLNFGFGGNGGPIIQVPMNEMVIPIYDNNGAQPMLHGNTICSFGLDSGGNGPYLFGDTFLRSAYVVYDLTSNQIGIAETNFNATSSNLIAISDSNIPSATATATGAAVTQTFTGHPQQTLAATRNGGSQATGGLPSATFNLGHKNSAFTPGPPRLEAMTVVTGLVCLVSLFFGGSMLFMQ</sequence>
<evidence type="ECO:0000256" key="4">
    <source>
        <dbReference type="ARBA" id="ARBA00022750"/>
    </source>
</evidence>
<feature type="transmembrane region" description="Helical" evidence="7">
    <location>
        <begin position="490"/>
        <end position="512"/>
    </location>
</feature>
<keyword evidence="7" id="KW-0472">Membrane</keyword>
<protein>
    <recommendedName>
        <fullName evidence="9">Peptidase A1 domain-containing protein</fullName>
    </recommendedName>
</protein>
<dbReference type="Pfam" id="PF00026">
    <property type="entry name" value="Asp"/>
    <property type="match status" value="1"/>
</dbReference>
<keyword evidence="5 6" id="KW-0378">Hydrolase</keyword>
<dbReference type="InterPro" id="IPR001461">
    <property type="entry name" value="Aspartic_peptidase_A1"/>
</dbReference>
<dbReference type="InterPro" id="IPR033121">
    <property type="entry name" value="PEPTIDASE_A1"/>
</dbReference>
<evidence type="ECO:0000313" key="10">
    <source>
        <dbReference type="EMBL" id="KAL2045310.1"/>
    </source>
</evidence>
<keyword evidence="7" id="KW-1133">Transmembrane helix</keyword>
<name>A0ABR4AIP1_9LECA</name>